<proteinExistence type="predicted"/>
<dbReference type="InterPro" id="IPR045701">
    <property type="entry name" value="DUF6059"/>
</dbReference>
<feature type="compositionally biased region" description="Pro residues" evidence="1">
    <location>
        <begin position="95"/>
        <end position="104"/>
    </location>
</feature>
<feature type="compositionally biased region" description="Basic residues" evidence="1">
    <location>
        <begin position="81"/>
        <end position="93"/>
    </location>
</feature>
<dbReference type="Pfam" id="PF19534">
    <property type="entry name" value="DUF6059"/>
    <property type="match status" value="1"/>
</dbReference>
<organism evidence="2">
    <name type="scientific">Streptomyces sp. R08</name>
    <dbReference type="NCBI Taxonomy" id="3238624"/>
    <lineage>
        <taxon>Bacteria</taxon>
        <taxon>Bacillati</taxon>
        <taxon>Actinomycetota</taxon>
        <taxon>Actinomycetes</taxon>
        <taxon>Kitasatosporales</taxon>
        <taxon>Streptomycetaceae</taxon>
        <taxon>Streptomyces</taxon>
    </lineage>
</organism>
<reference evidence="2" key="1">
    <citation type="submission" date="2024-07" db="EMBL/GenBank/DDBJ databases">
        <authorList>
            <person name="Yu S.T."/>
        </authorList>
    </citation>
    <scope>NUCLEOTIDE SEQUENCE</scope>
    <source>
        <strain evidence="2">R08</strain>
    </source>
</reference>
<dbReference type="AlphaFoldDB" id="A0AB39M903"/>
<accession>A0AB39M903</accession>
<name>A0AB39M903_9ACTN</name>
<dbReference type="RefSeq" id="WP_369188491.1">
    <property type="nucleotide sequence ID" value="NZ_CP163431.1"/>
</dbReference>
<evidence type="ECO:0000313" key="2">
    <source>
        <dbReference type="EMBL" id="XDQ02334.1"/>
    </source>
</evidence>
<protein>
    <submittedName>
        <fullName evidence="2">DUF6059 family protein</fullName>
    </submittedName>
</protein>
<sequence>MYGLWWRLNHWVRCVITAVVRGLAAMGRLHVGGEECDPFPFRTGRLSAPPARHPERLRPDLPPTALERSLEHVVRGFPRSGRTRHSGARRLRGRPPSPPGGPAG</sequence>
<evidence type="ECO:0000256" key="1">
    <source>
        <dbReference type="SAM" id="MobiDB-lite"/>
    </source>
</evidence>
<dbReference type="EMBL" id="CP163431">
    <property type="protein sequence ID" value="XDQ02334.1"/>
    <property type="molecule type" value="Genomic_DNA"/>
</dbReference>
<feature type="region of interest" description="Disordered" evidence="1">
    <location>
        <begin position="46"/>
        <end position="104"/>
    </location>
</feature>
<gene>
    <name evidence="2" type="ORF">AB5J58_19945</name>
</gene>